<feature type="non-terminal residue" evidence="1">
    <location>
        <position position="145"/>
    </location>
</feature>
<comment type="caution">
    <text evidence="1">The sequence shown here is derived from an EMBL/GenBank/DDBJ whole genome shotgun (WGS) entry which is preliminary data.</text>
</comment>
<evidence type="ECO:0000313" key="1">
    <source>
        <dbReference type="EMBL" id="CAF4370302.1"/>
    </source>
</evidence>
<proteinExistence type="predicted"/>
<gene>
    <name evidence="1" type="ORF">KXQ929_LOCUS49322</name>
</gene>
<protein>
    <submittedName>
        <fullName evidence="1">Uncharacterized protein</fullName>
    </submittedName>
</protein>
<reference evidence="1" key="1">
    <citation type="submission" date="2021-02" db="EMBL/GenBank/DDBJ databases">
        <authorList>
            <person name="Nowell W R."/>
        </authorList>
    </citation>
    <scope>NUCLEOTIDE SEQUENCE</scope>
</reference>
<dbReference type="AlphaFoldDB" id="A0A820M8K3"/>
<sequence length="145" mass="15309">SNPKKAVEFIGGLADKLNEMSDNSTTGDTSEADIKAMNDRMAAMRSKMLSSMDTVLESATDPNMVDKALKASATVTANSDQMPLDNQEKGASIIEKVGTKVKEMETADMNTVTGLATSLMDVGSNVLQAASKTVSKDRENDPGAM</sequence>
<feature type="non-terminal residue" evidence="1">
    <location>
        <position position="1"/>
    </location>
</feature>
<name>A0A820M8K3_9BILA</name>
<dbReference type="EMBL" id="CAJOBB010020758">
    <property type="protein sequence ID" value="CAF4370302.1"/>
    <property type="molecule type" value="Genomic_DNA"/>
</dbReference>
<evidence type="ECO:0000313" key="2">
    <source>
        <dbReference type="Proteomes" id="UP000663868"/>
    </source>
</evidence>
<dbReference type="Proteomes" id="UP000663868">
    <property type="component" value="Unassembled WGS sequence"/>
</dbReference>
<accession>A0A820M8K3</accession>
<organism evidence="1 2">
    <name type="scientific">Adineta steineri</name>
    <dbReference type="NCBI Taxonomy" id="433720"/>
    <lineage>
        <taxon>Eukaryota</taxon>
        <taxon>Metazoa</taxon>
        <taxon>Spiralia</taxon>
        <taxon>Gnathifera</taxon>
        <taxon>Rotifera</taxon>
        <taxon>Eurotatoria</taxon>
        <taxon>Bdelloidea</taxon>
        <taxon>Adinetida</taxon>
        <taxon>Adinetidae</taxon>
        <taxon>Adineta</taxon>
    </lineage>
</organism>